<dbReference type="EMBL" id="JAHLQT010036987">
    <property type="protein sequence ID" value="KAG7157675.1"/>
    <property type="molecule type" value="Genomic_DNA"/>
</dbReference>
<accession>A0A8J5JLD8</accession>
<evidence type="ECO:0000313" key="2">
    <source>
        <dbReference type="EMBL" id="KAG7157675.1"/>
    </source>
</evidence>
<feature type="compositionally biased region" description="Polar residues" evidence="1">
    <location>
        <begin position="78"/>
        <end position="94"/>
    </location>
</feature>
<reference evidence="2" key="1">
    <citation type="journal article" date="2021" name="Sci. Adv.">
        <title>The American lobster genome reveals insights on longevity, neural, and immune adaptations.</title>
        <authorList>
            <person name="Polinski J.M."/>
            <person name="Zimin A.V."/>
            <person name="Clark K.F."/>
            <person name="Kohn A.B."/>
            <person name="Sadowski N."/>
            <person name="Timp W."/>
            <person name="Ptitsyn A."/>
            <person name="Khanna P."/>
            <person name="Romanova D.Y."/>
            <person name="Williams P."/>
            <person name="Greenwood S.J."/>
            <person name="Moroz L.L."/>
            <person name="Walt D.R."/>
            <person name="Bodnar A.G."/>
        </authorList>
    </citation>
    <scope>NUCLEOTIDE SEQUENCE</scope>
    <source>
        <strain evidence="2">GMGI-L3</strain>
    </source>
</reference>
<evidence type="ECO:0000256" key="1">
    <source>
        <dbReference type="SAM" id="MobiDB-lite"/>
    </source>
</evidence>
<evidence type="ECO:0000313" key="3">
    <source>
        <dbReference type="Proteomes" id="UP000747542"/>
    </source>
</evidence>
<dbReference type="AlphaFoldDB" id="A0A8J5JLD8"/>
<comment type="caution">
    <text evidence="2">The sequence shown here is derived from an EMBL/GenBank/DDBJ whole genome shotgun (WGS) entry which is preliminary data.</text>
</comment>
<name>A0A8J5JLD8_HOMAM</name>
<organism evidence="2 3">
    <name type="scientific">Homarus americanus</name>
    <name type="common">American lobster</name>
    <dbReference type="NCBI Taxonomy" id="6706"/>
    <lineage>
        <taxon>Eukaryota</taxon>
        <taxon>Metazoa</taxon>
        <taxon>Ecdysozoa</taxon>
        <taxon>Arthropoda</taxon>
        <taxon>Crustacea</taxon>
        <taxon>Multicrustacea</taxon>
        <taxon>Malacostraca</taxon>
        <taxon>Eumalacostraca</taxon>
        <taxon>Eucarida</taxon>
        <taxon>Decapoda</taxon>
        <taxon>Pleocyemata</taxon>
        <taxon>Astacidea</taxon>
        <taxon>Nephropoidea</taxon>
        <taxon>Nephropidae</taxon>
        <taxon>Homarus</taxon>
    </lineage>
</organism>
<dbReference type="Proteomes" id="UP000747542">
    <property type="component" value="Unassembled WGS sequence"/>
</dbReference>
<keyword evidence="3" id="KW-1185">Reference proteome</keyword>
<feature type="region of interest" description="Disordered" evidence="1">
    <location>
        <begin position="73"/>
        <end position="94"/>
    </location>
</feature>
<sequence>MGHSVCFLCKRPSLKTLSGGAEKACGAVIEILIEFGSLRGLQKVLCNTKELTPEKCVTSEAKWHKFQPGLFKGRRLKSSSNQHTPKPSTSQAITPTDLYHLWEFRQEPPLCINNIPG</sequence>
<proteinExistence type="predicted"/>
<protein>
    <submittedName>
        <fullName evidence="2">Uncharacterized protein</fullName>
    </submittedName>
</protein>
<gene>
    <name evidence="2" type="ORF">Hamer_G018737</name>
</gene>